<gene>
    <name evidence="1" type="ORF">HMPREF9123_0156</name>
</gene>
<dbReference type="Proteomes" id="UP000004105">
    <property type="component" value="Unassembled WGS sequence"/>
</dbReference>
<name>F2B8Y1_9NEIS</name>
<protein>
    <submittedName>
        <fullName evidence="1">Rare lipoprotein A</fullName>
    </submittedName>
</protein>
<evidence type="ECO:0000313" key="1">
    <source>
        <dbReference type="EMBL" id="EGF12176.1"/>
    </source>
</evidence>
<reference evidence="1 2" key="1">
    <citation type="submission" date="2011-02" db="EMBL/GenBank/DDBJ databases">
        <authorList>
            <person name="Muzny D."/>
            <person name="Qin X."/>
            <person name="Deng J."/>
            <person name="Jiang H."/>
            <person name="Liu Y."/>
            <person name="Qu J."/>
            <person name="Song X.-Z."/>
            <person name="Zhang L."/>
            <person name="Thornton R."/>
            <person name="Coyle M."/>
            <person name="Francisco L."/>
            <person name="Jackson L."/>
            <person name="Javaid M."/>
            <person name="Korchina V."/>
            <person name="Kovar C."/>
            <person name="Mata R."/>
            <person name="Mathew T."/>
            <person name="Ngo R."/>
            <person name="Nguyen L."/>
            <person name="Nguyen N."/>
            <person name="Okwuonu G."/>
            <person name="Ongeri F."/>
            <person name="Pham C."/>
            <person name="Simmons D."/>
            <person name="Wilczek-Boney K."/>
            <person name="Hale W."/>
            <person name="Jakkamsetti A."/>
            <person name="Pham P."/>
            <person name="Ruth R."/>
            <person name="San Lucas F."/>
            <person name="Warren J."/>
            <person name="Zhang J."/>
            <person name="Zhao Z."/>
            <person name="Zhou C."/>
            <person name="Zhu D."/>
            <person name="Lee S."/>
            <person name="Bess C."/>
            <person name="Blankenburg K."/>
            <person name="Forbes L."/>
            <person name="Fu Q."/>
            <person name="Gubbala S."/>
            <person name="Hirani K."/>
            <person name="Jayaseelan J.C."/>
            <person name="Lara F."/>
            <person name="Munidasa M."/>
            <person name="Palculict T."/>
            <person name="Patil S."/>
            <person name="Pu L.-L."/>
            <person name="Saada N."/>
            <person name="Tang L."/>
            <person name="Weissenberger G."/>
            <person name="Zhu Y."/>
            <person name="Hemphill L."/>
            <person name="Shang Y."/>
            <person name="Youmans B."/>
            <person name="Ayvaz T."/>
            <person name="Ross M."/>
            <person name="Santibanez J."/>
            <person name="Aqrawi P."/>
            <person name="Gross S."/>
            <person name="Joshi V."/>
            <person name="Fowler G."/>
            <person name="Nazareth L."/>
            <person name="Reid J."/>
            <person name="Worley K."/>
            <person name="Petrosino J."/>
            <person name="Highlander S."/>
            <person name="Gibbs R."/>
        </authorList>
    </citation>
    <scope>NUCLEOTIDE SEQUENCE [LARGE SCALE GENOMIC DNA]</scope>
    <source>
        <strain evidence="1 2">ATCC BAA-1200</strain>
    </source>
</reference>
<dbReference type="EMBL" id="AFAY01000003">
    <property type="protein sequence ID" value="EGF12176.1"/>
    <property type="molecule type" value="Genomic_DNA"/>
</dbReference>
<sequence>MPQGVLEKNFLNYTSIFLFPNRWLIASRFVLGLAEWLGSWV</sequence>
<proteinExistence type="predicted"/>
<keyword evidence="1" id="KW-0449">Lipoprotein</keyword>
<evidence type="ECO:0000313" key="2">
    <source>
        <dbReference type="Proteomes" id="UP000004105"/>
    </source>
</evidence>
<accession>F2B8Y1</accession>
<dbReference type="AlphaFoldDB" id="F2B8Y1"/>
<keyword evidence="2" id="KW-1185">Reference proteome</keyword>
<dbReference type="HOGENOM" id="CLU_3273155_0_0_4"/>
<comment type="caution">
    <text evidence="1">The sequence shown here is derived from an EMBL/GenBank/DDBJ whole genome shotgun (WGS) entry which is preliminary data.</text>
</comment>
<organism evidence="1 2">
    <name type="scientific">Neisseria bacilliformis ATCC BAA-1200</name>
    <dbReference type="NCBI Taxonomy" id="888742"/>
    <lineage>
        <taxon>Bacteria</taxon>
        <taxon>Pseudomonadati</taxon>
        <taxon>Pseudomonadota</taxon>
        <taxon>Betaproteobacteria</taxon>
        <taxon>Neisseriales</taxon>
        <taxon>Neisseriaceae</taxon>
        <taxon>Neisseria</taxon>
    </lineage>
</organism>